<dbReference type="STRING" id="1391654.AKJ09_00304"/>
<dbReference type="Pfam" id="PF02558">
    <property type="entry name" value="ApbA"/>
    <property type="match status" value="1"/>
</dbReference>
<dbReference type="KEGG" id="llu:AKJ09_00304"/>
<gene>
    <name evidence="2" type="ORF">AKJ09_00304</name>
</gene>
<name>A0A0K1PJD9_9BACT</name>
<feature type="domain" description="Ketopantoate reductase N-terminal" evidence="1">
    <location>
        <begin position="2"/>
        <end position="147"/>
    </location>
</feature>
<dbReference type="EMBL" id="CP012333">
    <property type="protein sequence ID" value="AKU93640.1"/>
    <property type="molecule type" value="Genomic_DNA"/>
</dbReference>
<evidence type="ECO:0000259" key="1">
    <source>
        <dbReference type="Pfam" id="PF02558"/>
    </source>
</evidence>
<dbReference type="Proteomes" id="UP000064967">
    <property type="component" value="Chromosome"/>
</dbReference>
<organism evidence="2 3">
    <name type="scientific">Labilithrix luteola</name>
    <dbReference type="NCBI Taxonomy" id="1391654"/>
    <lineage>
        <taxon>Bacteria</taxon>
        <taxon>Pseudomonadati</taxon>
        <taxon>Myxococcota</taxon>
        <taxon>Polyangia</taxon>
        <taxon>Polyangiales</taxon>
        <taxon>Labilitrichaceae</taxon>
        <taxon>Labilithrix</taxon>
    </lineage>
</organism>
<protein>
    <recommendedName>
        <fullName evidence="1">Ketopantoate reductase N-terminal domain-containing protein</fullName>
    </recommendedName>
</protein>
<sequence>MIGTLYGWAFMRAGHTVHFYVREGRSAAYGPTLPISVLDVRPRLRGVLTEETLTPYYIEELAAEHDYDLIVVSVQHYRFAEAAAFLTTRASRATILVFNNFFAEPQEAAASLPSEQLVWGFPIAGGGFDGHGVLRGALFPRIQIGRFGGDAPTERARAVEAFFRQCGFGIQEQADFRGWLFVHFAVNAGLLAQVLHAGSFSQLLASGAERADAMRNVRECLSIVAARGVDLRDHSASTALFRFPPRVAGFLFGLVMKLYAPARLVLDAHTNPEELRFTARDALAEARRLGVPAPRLEALSHLF</sequence>
<evidence type="ECO:0000313" key="3">
    <source>
        <dbReference type="Proteomes" id="UP000064967"/>
    </source>
</evidence>
<dbReference type="Gene3D" id="3.40.50.720">
    <property type="entry name" value="NAD(P)-binding Rossmann-like Domain"/>
    <property type="match status" value="1"/>
</dbReference>
<keyword evidence="3" id="KW-1185">Reference proteome</keyword>
<accession>A0A0K1PJD9</accession>
<dbReference type="InterPro" id="IPR013332">
    <property type="entry name" value="KPR_N"/>
</dbReference>
<reference evidence="2 3" key="1">
    <citation type="submission" date="2015-08" db="EMBL/GenBank/DDBJ databases">
        <authorList>
            <person name="Babu N.S."/>
            <person name="Beckwith C.J."/>
            <person name="Beseler K.G."/>
            <person name="Brison A."/>
            <person name="Carone J.V."/>
            <person name="Caskin T.P."/>
            <person name="Diamond M."/>
            <person name="Durham M.E."/>
            <person name="Foxe J.M."/>
            <person name="Go M."/>
            <person name="Henderson B.A."/>
            <person name="Jones I.B."/>
            <person name="McGettigan J.A."/>
            <person name="Micheletti S.J."/>
            <person name="Nasrallah M.E."/>
            <person name="Ortiz D."/>
            <person name="Piller C.R."/>
            <person name="Privatt S.R."/>
            <person name="Schneider S.L."/>
            <person name="Sharp S."/>
            <person name="Smith T.C."/>
            <person name="Stanton J.D."/>
            <person name="Ullery H.E."/>
            <person name="Wilson R.J."/>
            <person name="Serrano M.G."/>
            <person name="Buck G."/>
            <person name="Lee V."/>
            <person name="Wang Y."/>
            <person name="Carvalho R."/>
            <person name="Voegtly L."/>
            <person name="Shi R."/>
            <person name="Duckworth R."/>
            <person name="Johnson A."/>
            <person name="Loviza R."/>
            <person name="Walstead R."/>
            <person name="Shah Z."/>
            <person name="Kiflezghi M."/>
            <person name="Wade K."/>
            <person name="Ball S.L."/>
            <person name="Bradley K.W."/>
            <person name="Asai D.J."/>
            <person name="Bowman C.A."/>
            <person name="Russell D.A."/>
            <person name="Pope W.H."/>
            <person name="Jacobs-Sera D."/>
            <person name="Hendrix R.W."/>
            <person name="Hatfull G.F."/>
        </authorList>
    </citation>
    <scope>NUCLEOTIDE SEQUENCE [LARGE SCALE GENOMIC DNA]</scope>
    <source>
        <strain evidence="2 3">DSM 27648</strain>
    </source>
</reference>
<proteinExistence type="predicted"/>
<evidence type="ECO:0000313" key="2">
    <source>
        <dbReference type="EMBL" id="AKU93640.1"/>
    </source>
</evidence>
<dbReference type="AlphaFoldDB" id="A0A0K1PJD9"/>